<name>A0A1J5TKL9_9ARCH</name>
<dbReference type="EMBL" id="MIYZ01000040">
    <property type="protein sequence ID" value="OIR21511.1"/>
    <property type="molecule type" value="Genomic_DNA"/>
</dbReference>
<reference evidence="2 3" key="1">
    <citation type="submission" date="2016-08" db="EMBL/GenBank/DDBJ databases">
        <title>New Insights into Marine Group III Euryarchaeota, from dark to light.</title>
        <authorList>
            <person name="Haro-Moreno J.M."/>
            <person name="Rodriguez-Valera F."/>
            <person name="Lopez-Garcia P."/>
            <person name="Moreira D."/>
            <person name="Martin-Cuadrado A.B."/>
        </authorList>
    </citation>
    <scope>NUCLEOTIDE SEQUENCE [LARGE SCALE GENOMIC DNA]</scope>
    <source>
        <strain evidence="2">CG-Epi2</strain>
    </source>
</reference>
<dbReference type="AlphaFoldDB" id="A0A1J5TKL9"/>
<comment type="caution">
    <text evidence="2">The sequence shown here is derived from an EMBL/GenBank/DDBJ whole genome shotgun (WGS) entry which is preliminary data.</text>
</comment>
<evidence type="ECO:0000313" key="3">
    <source>
        <dbReference type="Proteomes" id="UP000183615"/>
    </source>
</evidence>
<comment type="similarity">
    <text evidence="1">Belongs to the enoyl-CoA hydratase/isomerase family.</text>
</comment>
<accession>A0A1J5TKL9</accession>
<dbReference type="Pfam" id="PF00378">
    <property type="entry name" value="ECH_1"/>
    <property type="match status" value="1"/>
</dbReference>
<evidence type="ECO:0000313" key="2">
    <source>
        <dbReference type="EMBL" id="OIR21511.1"/>
    </source>
</evidence>
<dbReference type="Proteomes" id="UP000183615">
    <property type="component" value="Unassembled WGS sequence"/>
</dbReference>
<dbReference type="PANTHER" id="PTHR42964">
    <property type="entry name" value="ENOYL-COA HYDRATASE"/>
    <property type="match status" value="1"/>
</dbReference>
<dbReference type="InterPro" id="IPR051683">
    <property type="entry name" value="Enoyl-CoA_Hydratase/Isomerase"/>
</dbReference>
<evidence type="ECO:0000256" key="1">
    <source>
        <dbReference type="ARBA" id="ARBA00005254"/>
    </source>
</evidence>
<gene>
    <name evidence="2" type="ORF">BET99_02070</name>
</gene>
<evidence type="ECO:0008006" key="4">
    <source>
        <dbReference type="Google" id="ProtNLM"/>
    </source>
</evidence>
<dbReference type="Gene3D" id="3.90.226.10">
    <property type="entry name" value="2-enoyl-CoA Hydratase, Chain A, domain 1"/>
    <property type="match status" value="1"/>
</dbReference>
<sequence>MPETFPLIVERKGSIMTLRLNNVDKKNALNSEMMGAMMASIREAQKFDNLRAVVIRGEGPVFCSGADLNEWEPTQLQQLLNEIVNCSLPTVALVHGSCLGGGMGLACACDFILADGSTKFGFPEVRVGMVPAVIFPYVARKLDIGIMREIFLTGEKFGVSLAKEMGLIYGKYSADGSDLDELILRLEKGGPEAQKRIKKLLNSNILSKTREERDMDLAHLINEIKSGEECSEGISSFFQKRKPSWNK</sequence>
<dbReference type="CDD" id="cd06558">
    <property type="entry name" value="crotonase-like"/>
    <property type="match status" value="1"/>
</dbReference>
<dbReference type="InterPro" id="IPR001753">
    <property type="entry name" value="Enoyl-CoA_hydra/iso"/>
</dbReference>
<proteinExistence type="inferred from homology"/>
<dbReference type="PANTHER" id="PTHR42964:SF1">
    <property type="entry name" value="POLYKETIDE BIOSYNTHESIS ENOYL-COA HYDRATASE PKSH-RELATED"/>
    <property type="match status" value="1"/>
</dbReference>
<dbReference type="SUPFAM" id="SSF52096">
    <property type="entry name" value="ClpP/crotonase"/>
    <property type="match status" value="1"/>
</dbReference>
<dbReference type="InterPro" id="IPR029045">
    <property type="entry name" value="ClpP/crotonase-like_dom_sf"/>
</dbReference>
<protein>
    <recommendedName>
        <fullName evidence="4">Enoyl-CoA hydratase</fullName>
    </recommendedName>
</protein>
<organism evidence="2 3">
    <name type="scientific">Marine Group III euryarchaeote CG-Epi2</name>
    <dbReference type="NCBI Taxonomy" id="1888996"/>
    <lineage>
        <taxon>Archaea</taxon>
        <taxon>Methanobacteriati</taxon>
        <taxon>Thermoplasmatota</taxon>
        <taxon>Thermoplasmata</taxon>
        <taxon>Candidatus Thermoprofundales</taxon>
    </lineage>
</organism>